<keyword evidence="3" id="KW-0238">DNA-binding</keyword>
<keyword evidence="4" id="KW-0804">Transcription</keyword>
<dbReference type="GO" id="GO:0003700">
    <property type="term" value="F:DNA-binding transcription factor activity"/>
    <property type="evidence" value="ECO:0007669"/>
    <property type="project" value="InterPro"/>
</dbReference>
<dbReference type="InterPro" id="IPR058163">
    <property type="entry name" value="LysR-type_TF_proteobact-type"/>
</dbReference>
<dbReference type="SUPFAM" id="SSF53850">
    <property type="entry name" value="Periplasmic binding protein-like II"/>
    <property type="match status" value="1"/>
</dbReference>
<dbReference type="OrthoDB" id="9810065at2"/>
<evidence type="ECO:0000256" key="3">
    <source>
        <dbReference type="ARBA" id="ARBA00023125"/>
    </source>
</evidence>
<dbReference type="Gene3D" id="1.10.10.10">
    <property type="entry name" value="Winged helix-like DNA-binding domain superfamily/Winged helix DNA-binding domain"/>
    <property type="match status" value="1"/>
</dbReference>
<dbReference type="InterPro" id="IPR000847">
    <property type="entry name" value="LysR_HTH_N"/>
</dbReference>
<evidence type="ECO:0000256" key="4">
    <source>
        <dbReference type="ARBA" id="ARBA00023163"/>
    </source>
</evidence>
<keyword evidence="2" id="KW-0805">Transcription regulation</keyword>
<reference evidence="6 7" key="1">
    <citation type="submission" date="2017-06" db="EMBL/GenBank/DDBJ databases">
        <authorList>
            <person name="Kim H.J."/>
            <person name="Triplett B.A."/>
        </authorList>
    </citation>
    <scope>NUCLEOTIDE SEQUENCE [LARGE SCALE GENOMIC DNA]</scope>
    <source>
        <strain evidence="6 7">13146</strain>
    </source>
</reference>
<evidence type="ECO:0000256" key="2">
    <source>
        <dbReference type="ARBA" id="ARBA00023015"/>
    </source>
</evidence>
<dbReference type="PROSITE" id="PS50931">
    <property type="entry name" value="HTH_LYSR"/>
    <property type="match status" value="1"/>
</dbReference>
<organism evidence="6 7">
    <name type="scientific">Stenotrophomonas maltophilia</name>
    <name type="common">Pseudomonas maltophilia</name>
    <name type="synonym">Xanthomonas maltophilia</name>
    <dbReference type="NCBI Taxonomy" id="40324"/>
    <lineage>
        <taxon>Bacteria</taxon>
        <taxon>Pseudomonadati</taxon>
        <taxon>Pseudomonadota</taxon>
        <taxon>Gammaproteobacteria</taxon>
        <taxon>Lysobacterales</taxon>
        <taxon>Lysobacteraceae</taxon>
        <taxon>Stenotrophomonas</taxon>
        <taxon>Stenotrophomonas maltophilia group</taxon>
    </lineage>
</organism>
<gene>
    <name evidence="6" type="ORF">CEE60_19060</name>
</gene>
<evidence type="ECO:0000256" key="1">
    <source>
        <dbReference type="ARBA" id="ARBA00009437"/>
    </source>
</evidence>
<name>A0A246HHD0_STEMA</name>
<dbReference type="Pfam" id="PF03466">
    <property type="entry name" value="LysR_substrate"/>
    <property type="match status" value="1"/>
</dbReference>
<dbReference type="CDD" id="cd08474">
    <property type="entry name" value="PBP2_CrgA_like_5"/>
    <property type="match status" value="1"/>
</dbReference>
<comment type="caution">
    <text evidence="6">The sequence shown here is derived from an EMBL/GenBank/DDBJ whole genome shotgun (WGS) entry which is preliminary data.</text>
</comment>
<evidence type="ECO:0000313" key="6">
    <source>
        <dbReference type="EMBL" id="OWQ49523.1"/>
    </source>
</evidence>
<feature type="domain" description="HTH lysR-type" evidence="5">
    <location>
        <begin position="5"/>
        <end position="62"/>
    </location>
</feature>
<dbReference type="FunFam" id="1.10.10.10:FF:000001">
    <property type="entry name" value="LysR family transcriptional regulator"/>
    <property type="match status" value="1"/>
</dbReference>
<dbReference type="SUPFAM" id="SSF46785">
    <property type="entry name" value="Winged helix' DNA-binding domain"/>
    <property type="match status" value="1"/>
</dbReference>
<accession>A0A246HHD0</accession>
<evidence type="ECO:0000313" key="7">
    <source>
        <dbReference type="Proteomes" id="UP000198157"/>
    </source>
</evidence>
<comment type="similarity">
    <text evidence="1">Belongs to the LysR transcriptional regulatory family.</text>
</comment>
<proteinExistence type="inferred from homology"/>
<evidence type="ECO:0000259" key="5">
    <source>
        <dbReference type="PROSITE" id="PS50931"/>
    </source>
</evidence>
<dbReference type="Gene3D" id="3.40.190.290">
    <property type="match status" value="1"/>
</dbReference>
<dbReference type="PRINTS" id="PR00039">
    <property type="entry name" value="HTHLYSR"/>
</dbReference>
<dbReference type="InterPro" id="IPR036388">
    <property type="entry name" value="WH-like_DNA-bd_sf"/>
</dbReference>
<dbReference type="InterPro" id="IPR005119">
    <property type="entry name" value="LysR_subst-bd"/>
</dbReference>
<dbReference type="AlphaFoldDB" id="A0A246HHD0"/>
<dbReference type="EMBL" id="NIVS01000058">
    <property type="protein sequence ID" value="OWQ49523.1"/>
    <property type="molecule type" value="Genomic_DNA"/>
</dbReference>
<dbReference type="Pfam" id="PF00126">
    <property type="entry name" value="HTH_1"/>
    <property type="match status" value="1"/>
</dbReference>
<protein>
    <submittedName>
        <fullName evidence="6">LysR family transcriptional regulator</fullName>
    </submittedName>
</protein>
<dbReference type="Proteomes" id="UP000198157">
    <property type="component" value="Unassembled WGS sequence"/>
</dbReference>
<dbReference type="PANTHER" id="PTHR30537">
    <property type="entry name" value="HTH-TYPE TRANSCRIPTIONAL REGULATOR"/>
    <property type="match status" value="1"/>
</dbReference>
<dbReference type="InterPro" id="IPR036390">
    <property type="entry name" value="WH_DNA-bd_sf"/>
</dbReference>
<sequence>MSAPHPLPAVVAFARVAQHASFTRAADALGVSPSALSQTVRALEAHLGVRLLQRTTRRVGLTEQGARFLAQVREGLARIDAAFEELDQQRDVPAGKLRINVPRIAAELLVLPHLPGFLARYPQIEVELFVETALTDLVAGGFDAGIRLGESLARGMIAVPIGPLERQVVVATPAYLATHGVPATPGDLVAHECIVHRLSTGRRMAWEFTGDGRDFEVEVAGRLVFNDAGLIQAAVRKGLGLAQGFEALYAGDVAAGRLKCVLQDWQQPFAGFHLYYPAREQMAPKLRVFIDFLREAMRR</sequence>
<dbReference type="PANTHER" id="PTHR30537:SF1">
    <property type="entry name" value="HTH-TYPE TRANSCRIPTIONAL REGULATOR PGRR"/>
    <property type="match status" value="1"/>
</dbReference>
<dbReference type="GO" id="GO:0043565">
    <property type="term" value="F:sequence-specific DNA binding"/>
    <property type="evidence" value="ECO:0007669"/>
    <property type="project" value="TreeGrafter"/>
</dbReference>
<dbReference type="GO" id="GO:0006351">
    <property type="term" value="P:DNA-templated transcription"/>
    <property type="evidence" value="ECO:0007669"/>
    <property type="project" value="TreeGrafter"/>
</dbReference>